<dbReference type="PANTHER" id="PTHR46401:SF2">
    <property type="entry name" value="GLYCOSYLTRANSFERASE WBBK-RELATED"/>
    <property type="match status" value="1"/>
</dbReference>
<gene>
    <name evidence="4" type="ORF">SAMN05421659_11961</name>
</gene>
<dbReference type="SUPFAM" id="SSF53756">
    <property type="entry name" value="UDP-Glycosyltransferase/glycogen phosphorylase"/>
    <property type="match status" value="1"/>
</dbReference>
<evidence type="ECO:0000259" key="3">
    <source>
        <dbReference type="Pfam" id="PF13439"/>
    </source>
</evidence>
<proteinExistence type="predicted"/>
<dbReference type="Proteomes" id="UP000199701">
    <property type="component" value="Unassembled WGS sequence"/>
</dbReference>
<keyword evidence="5" id="KW-1185">Reference proteome</keyword>
<dbReference type="Gene3D" id="3.40.50.2000">
    <property type="entry name" value="Glycogen Phosphorylase B"/>
    <property type="match status" value="2"/>
</dbReference>
<dbReference type="InterPro" id="IPR028098">
    <property type="entry name" value="Glyco_trans_4-like_N"/>
</dbReference>
<dbReference type="GO" id="GO:0009103">
    <property type="term" value="P:lipopolysaccharide biosynthetic process"/>
    <property type="evidence" value="ECO:0007669"/>
    <property type="project" value="TreeGrafter"/>
</dbReference>
<evidence type="ECO:0000259" key="2">
    <source>
        <dbReference type="Pfam" id="PF00534"/>
    </source>
</evidence>
<dbReference type="RefSeq" id="WP_092457165.1">
    <property type="nucleotide sequence ID" value="NZ_FOJI01000019.1"/>
</dbReference>
<evidence type="ECO:0000313" key="4">
    <source>
        <dbReference type="EMBL" id="SEW42678.1"/>
    </source>
</evidence>
<accession>A0A1I0RN85</accession>
<dbReference type="AlphaFoldDB" id="A0A1I0RN85"/>
<dbReference type="PANTHER" id="PTHR46401">
    <property type="entry name" value="GLYCOSYLTRANSFERASE WBBK-RELATED"/>
    <property type="match status" value="1"/>
</dbReference>
<feature type="domain" description="Glycosyl transferase family 1" evidence="2">
    <location>
        <begin position="190"/>
        <end position="350"/>
    </location>
</feature>
<feature type="domain" description="Glycosyltransferase subfamily 4-like N-terminal" evidence="3">
    <location>
        <begin position="54"/>
        <end position="180"/>
    </location>
</feature>
<protein>
    <submittedName>
        <fullName evidence="4">Glycosyltransferase involved in cell wall bisynthesis</fullName>
    </submittedName>
</protein>
<dbReference type="GO" id="GO:0016757">
    <property type="term" value="F:glycosyltransferase activity"/>
    <property type="evidence" value="ECO:0007669"/>
    <property type="project" value="InterPro"/>
</dbReference>
<evidence type="ECO:0000313" key="5">
    <source>
        <dbReference type="Proteomes" id="UP000199701"/>
    </source>
</evidence>
<organism evidence="4 5">
    <name type="scientific">[Clostridium] fimetarium</name>
    <dbReference type="NCBI Taxonomy" id="99656"/>
    <lineage>
        <taxon>Bacteria</taxon>
        <taxon>Bacillati</taxon>
        <taxon>Bacillota</taxon>
        <taxon>Clostridia</taxon>
        <taxon>Lachnospirales</taxon>
        <taxon>Lachnospiraceae</taxon>
    </lineage>
</organism>
<name>A0A1I0RN85_9FIRM</name>
<dbReference type="InterPro" id="IPR001296">
    <property type="entry name" value="Glyco_trans_1"/>
</dbReference>
<dbReference type="Pfam" id="PF00534">
    <property type="entry name" value="Glycos_transf_1"/>
    <property type="match status" value="1"/>
</dbReference>
<dbReference type="Pfam" id="PF13439">
    <property type="entry name" value="Glyco_transf_4"/>
    <property type="match status" value="1"/>
</dbReference>
<reference evidence="4 5" key="1">
    <citation type="submission" date="2016-10" db="EMBL/GenBank/DDBJ databases">
        <authorList>
            <person name="de Groot N.N."/>
        </authorList>
    </citation>
    <scope>NUCLEOTIDE SEQUENCE [LARGE SCALE GENOMIC DNA]</scope>
    <source>
        <strain evidence="4 5">DSM 9179</strain>
    </source>
</reference>
<dbReference type="EMBL" id="FOJI01000019">
    <property type="protein sequence ID" value="SEW42678.1"/>
    <property type="molecule type" value="Genomic_DNA"/>
</dbReference>
<evidence type="ECO:0000256" key="1">
    <source>
        <dbReference type="ARBA" id="ARBA00022679"/>
    </source>
</evidence>
<dbReference type="STRING" id="99656.SAMN05421659_11961"/>
<keyword evidence="1 4" id="KW-0808">Transferase</keyword>
<dbReference type="CDD" id="cd03801">
    <property type="entry name" value="GT4_PimA-like"/>
    <property type="match status" value="1"/>
</dbReference>
<dbReference type="OrthoDB" id="9772485at2"/>
<sequence length="379" mass="44047">MLDKKKIFINQQARDGSGTVCAIEWAKGFKANCCIVYATIPNTATNIEEWKKELPEERLFIVKDYKDKSKFDFILKTLYLLFVDQWRIRYKFRKIKFDFTFRTHYGHWNSIIEKCLKKDRIVSICHDPIKHSGEKAYFEKAVQNSIKEADDVVVLTESFKSLVNKNYGIPLDRIHFVPHGRMTMYLEKQNNRHKMDYSGENFNFLFFGRIEEYKGLHVLAKAGQIILEKRDDFSIVVAGNGDFSPYEKDYSKIKNVKIINRFIPDEEVGCLFDGPNVVTVVPYIDATQSGVIPIAYEYATPIIASNTGGLKEQLNNGEIGLLFDAGDSQDLANKMEYIMNNIEEFNRQSELMKKFRETLKWDVISKKLLDQLFPEPCIK</sequence>